<accession>A0ABW3S257</accession>
<dbReference type="EMBL" id="JBHTLM010000021">
    <property type="protein sequence ID" value="MFD1178866.1"/>
    <property type="molecule type" value="Genomic_DNA"/>
</dbReference>
<feature type="domain" description="6-hydroxymethylpterin diphosphokinase MptE-like" evidence="2">
    <location>
        <begin position="206"/>
        <end position="377"/>
    </location>
</feature>
<dbReference type="Proteomes" id="UP001597262">
    <property type="component" value="Unassembled WGS sequence"/>
</dbReference>
<comment type="caution">
    <text evidence="3">The sequence shown here is derived from an EMBL/GenBank/DDBJ whole genome shotgun (WGS) entry which is preliminary data.</text>
</comment>
<protein>
    <submittedName>
        <fullName evidence="3">6-hydroxymethylpterin diphosphokinase MptE-like protein</fullName>
    </submittedName>
</protein>
<reference evidence="4" key="1">
    <citation type="journal article" date="2019" name="Int. J. Syst. Evol. Microbiol.">
        <title>The Global Catalogue of Microorganisms (GCM) 10K type strain sequencing project: providing services to taxonomists for standard genome sequencing and annotation.</title>
        <authorList>
            <consortium name="The Broad Institute Genomics Platform"/>
            <consortium name="The Broad Institute Genome Sequencing Center for Infectious Disease"/>
            <person name="Wu L."/>
            <person name="Ma J."/>
        </authorList>
    </citation>
    <scope>NUCLEOTIDE SEQUENCE [LARGE SCALE GENOMIC DNA]</scope>
    <source>
        <strain evidence="4">CCUG 59189</strain>
    </source>
</reference>
<sequence length="623" mass="71636">MDVFEKNKAFLSKHYPALIQGLETPLQDDYVYKIELTRNEEVNLLLEMNQNTYYLHSRYNAHHEAERWAKSISSRVENVDNLLLVGMGLYFLEELLAVTKAKFIYVYEPFSFIFREWMNIKLIGPILSDPRIRLFALGESDFLPMKMANDICEHMTGTFVKITPPIYEILFPGLSEKFEMLMKDTLMQQISNIQTRDLNQKTWLENIVYNLPHLINNSSISELKDLWKGQNVKAIIVGSGPSLSQDIHYLSQLKEKCLIITAGSSIQALEHFGVYPHFVVSMDGTEANFRVFKNVNGMKTPLVFCPTIYNEILEEYRGPLYYAKFQNDVITQYLFEEGEELPSFISTATVTGTAIQIAEYMGITEIILMGQDLSYPNNKYYAPGVEHVSQEVQEIHVSHSEKKVKNVDGGYNRTKGSMEVLLSDIEVLVKIMALKEVRIVNTSKGGAVIEGTEWKALDDLVPELLEGPSQDFNISKRISKKSHDIKEIQLREVSLNLNLARKEIKKLESKLVKLQEVFKKLEKAVSAYNVKRTADRLFEIDCLWKSITKMSAFDSFYYYSLGHYMNVYMRHVTKIVETEDIIEKGKLVLKHLGELTRKMQEFSPIIIATLDQGLTKLDELIIT</sequence>
<dbReference type="InterPro" id="IPR002826">
    <property type="entry name" value="MptE-like"/>
</dbReference>
<evidence type="ECO:0000256" key="1">
    <source>
        <dbReference type="SAM" id="Coils"/>
    </source>
</evidence>
<evidence type="ECO:0000259" key="2">
    <source>
        <dbReference type="Pfam" id="PF01973"/>
    </source>
</evidence>
<name>A0ABW3S257_9BACL</name>
<keyword evidence="1" id="KW-0175">Coiled coil</keyword>
<gene>
    <name evidence="3" type="ORF">ACFQ3W_21545</name>
</gene>
<dbReference type="Gene3D" id="3.90.1480.10">
    <property type="entry name" value="Alpha-2,3-sialyltransferase"/>
    <property type="match status" value="1"/>
</dbReference>
<dbReference type="RefSeq" id="WP_379321305.1">
    <property type="nucleotide sequence ID" value="NZ_JBHTLM010000021.1"/>
</dbReference>
<organism evidence="3 4">
    <name type="scientific">Paenibacillus puldeungensis</name>
    <dbReference type="NCBI Taxonomy" id="696536"/>
    <lineage>
        <taxon>Bacteria</taxon>
        <taxon>Bacillati</taxon>
        <taxon>Bacillota</taxon>
        <taxon>Bacilli</taxon>
        <taxon>Bacillales</taxon>
        <taxon>Paenibacillaceae</taxon>
        <taxon>Paenibacillus</taxon>
    </lineage>
</organism>
<evidence type="ECO:0000313" key="4">
    <source>
        <dbReference type="Proteomes" id="UP001597262"/>
    </source>
</evidence>
<evidence type="ECO:0000313" key="3">
    <source>
        <dbReference type="EMBL" id="MFD1178866.1"/>
    </source>
</evidence>
<dbReference type="PANTHER" id="PTHR41786">
    <property type="entry name" value="MOTILITY ACCESSORY FACTOR MAF"/>
    <property type="match status" value="1"/>
</dbReference>
<dbReference type="Pfam" id="PF01973">
    <property type="entry name" value="MptE-like"/>
    <property type="match status" value="1"/>
</dbReference>
<dbReference type="PANTHER" id="PTHR41786:SF1">
    <property type="entry name" value="6-HYDROXYMETHYLPTERIN DIPHOSPHOKINASE MPTE-LIKE DOMAIN-CONTAINING PROTEIN"/>
    <property type="match status" value="1"/>
</dbReference>
<proteinExistence type="predicted"/>
<keyword evidence="4" id="KW-1185">Reference proteome</keyword>
<feature type="coiled-coil region" evidence="1">
    <location>
        <begin position="490"/>
        <end position="531"/>
    </location>
</feature>